<dbReference type="Gene3D" id="1.20.950.20">
    <property type="entry name" value="Transmembrane di-heme cytochromes, Chain C"/>
    <property type="match status" value="1"/>
</dbReference>
<evidence type="ECO:0000256" key="1">
    <source>
        <dbReference type="ARBA" id="ARBA00001971"/>
    </source>
</evidence>
<comment type="caution">
    <text evidence="15">The sequence shown here is derived from an EMBL/GenBank/DDBJ whole genome shotgun (WGS) entry which is preliminary data.</text>
</comment>
<comment type="similarity">
    <text evidence="3">Belongs to the formate dehydrogenase gamma subunit family.</text>
</comment>
<dbReference type="NCBIfam" id="TIGR01583">
    <property type="entry name" value="formate-DH-gamm"/>
    <property type="match status" value="1"/>
</dbReference>
<dbReference type="GO" id="GO:0036397">
    <property type="term" value="F:formate dehydrogenase (quinone) activity"/>
    <property type="evidence" value="ECO:0007669"/>
    <property type="project" value="TreeGrafter"/>
</dbReference>
<evidence type="ECO:0000256" key="11">
    <source>
        <dbReference type="ARBA" id="ARBA00023004"/>
    </source>
</evidence>
<keyword evidence="7 13" id="KW-0812">Transmembrane</keyword>
<evidence type="ECO:0000256" key="7">
    <source>
        <dbReference type="ARBA" id="ARBA00022692"/>
    </source>
</evidence>
<comment type="subcellular location">
    <subcellularLocation>
        <location evidence="2">Cell membrane</location>
        <topology evidence="2">Multi-pass membrane protein</topology>
    </subcellularLocation>
</comment>
<dbReference type="InterPro" id="IPR051817">
    <property type="entry name" value="FDH_cytochrome_b556_subunit"/>
</dbReference>
<keyword evidence="11" id="KW-0408">Iron</keyword>
<keyword evidence="8" id="KW-0479">Metal-binding</keyword>
<gene>
    <name evidence="15" type="primary">fdnI</name>
    <name evidence="15" type="ORF">CO2235_MP70214</name>
</gene>
<evidence type="ECO:0000256" key="13">
    <source>
        <dbReference type="SAM" id="Phobius"/>
    </source>
</evidence>
<dbReference type="AlphaFoldDB" id="A0A375GPZ4"/>
<dbReference type="EMBL" id="OGUS01000142">
    <property type="protein sequence ID" value="SPC23529.1"/>
    <property type="molecule type" value="Genomic_DNA"/>
</dbReference>
<comment type="cofactor">
    <cofactor evidence="1">
        <name>heme</name>
        <dbReference type="ChEBI" id="CHEBI:30413"/>
    </cofactor>
</comment>
<dbReference type="InterPro" id="IPR016174">
    <property type="entry name" value="Di-haem_cyt_TM"/>
</dbReference>
<evidence type="ECO:0000256" key="5">
    <source>
        <dbReference type="ARBA" id="ARBA00022475"/>
    </source>
</evidence>
<dbReference type="GO" id="GO:0015944">
    <property type="term" value="P:formate oxidation"/>
    <property type="evidence" value="ECO:0007669"/>
    <property type="project" value="TreeGrafter"/>
</dbReference>
<sequence>MGTMPRMMVQPRRRAEMATNNDMILRTRFAERLCHWAIVFCFFLAAVSGISWFFPTVSWMSGFLGTPQMARLLHPFLGIAVFVGLCYMFGRFVGYNLPARTDAIWFRRVRDVLLNRHGGEPLRIGKYNAGQKILFWLIMASILALLITGLIMWRAYFAEYFPIPVLRLAILAHSVAGIGLILLIVGHIYLAIWVRGSITGMVTGYVSRAWARQHHDRWYGEVKAKEGKKVEAKGSGS</sequence>
<dbReference type="GO" id="GO:0005886">
    <property type="term" value="C:plasma membrane"/>
    <property type="evidence" value="ECO:0007669"/>
    <property type="project" value="UniProtKB-SubCell"/>
</dbReference>
<organism evidence="15">
    <name type="scientific">Cupriavidus oxalaticus</name>
    <dbReference type="NCBI Taxonomy" id="96344"/>
    <lineage>
        <taxon>Bacteria</taxon>
        <taxon>Pseudomonadati</taxon>
        <taxon>Pseudomonadota</taxon>
        <taxon>Betaproteobacteria</taxon>
        <taxon>Burkholderiales</taxon>
        <taxon>Burkholderiaceae</taxon>
        <taxon>Cupriavidus</taxon>
    </lineage>
</organism>
<evidence type="ECO:0000256" key="2">
    <source>
        <dbReference type="ARBA" id="ARBA00004651"/>
    </source>
</evidence>
<keyword evidence="4" id="KW-0813">Transport</keyword>
<feature type="transmembrane region" description="Helical" evidence="13">
    <location>
        <begin position="168"/>
        <end position="192"/>
    </location>
</feature>
<evidence type="ECO:0000256" key="9">
    <source>
        <dbReference type="ARBA" id="ARBA00022982"/>
    </source>
</evidence>
<keyword evidence="12 13" id="KW-0472">Membrane</keyword>
<evidence type="ECO:0000256" key="10">
    <source>
        <dbReference type="ARBA" id="ARBA00022989"/>
    </source>
</evidence>
<dbReference type="InterPro" id="IPR011577">
    <property type="entry name" value="Cyt_b561_bac/Ni-Hgenase"/>
</dbReference>
<keyword evidence="10 13" id="KW-1133">Transmembrane helix</keyword>
<accession>A0A375GPZ4</accession>
<dbReference type="GO" id="GO:0009055">
    <property type="term" value="F:electron transfer activity"/>
    <property type="evidence" value="ECO:0007669"/>
    <property type="project" value="InterPro"/>
</dbReference>
<evidence type="ECO:0000313" key="15">
    <source>
        <dbReference type="EMBL" id="SPC23529.1"/>
    </source>
</evidence>
<dbReference type="GO" id="GO:0009326">
    <property type="term" value="C:formate dehydrogenase complex"/>
    <property type="evidence" value="ECO:0007669"/>
    <property type="project" value="InterPro"/>
</dbReference>
<dbReference type="SUPFAM" id="SSF81342">
    <property type="entry name" value="Transmembrane di-heme cytochromes"/>
    <property type="match status" value="1"/>
</dbReference>
<dbReference type="FunFam" id="1.20.950.20:FF:000002">
    <property type="entry name" value="Formate dehydrogenase cytochrome b556 subunit"/>
    <property type="match status" value="1"/>
</dbReference>
<evidence type="ECO:0000256" key="3">
    <source>
        <dbReference type="ARBA" id="ARBA00010747"/>
    </source>
</evidence>
<dbReference type="GO" id="GO:0009061">
    <property type="term" value="P:anaerobic respiration"/>
    <property type="evidence" value="ECO:0007669"/>
    <property type="project" value="TreeGrafter"/>
</dbReference>
<evidence type="ECO:0000256" key="12">
    <source>
        <dbReference type="ARBA" id="ARBA00023136"/>
    </source>
</evidence>
<dbReference type="Proteomes" id="UP000256862">
    <property type="component" value="Plasmid CO2235_mp"/>
</dbReference>
<dbReference type="PANTHER" id="PTHR30074:SF5">
    <property type="entry name" value="FORMATE DEHYDROGENASE, NITRATE-INDUCIBLE, CYTOCHROME B556(FDN) SUBUNIT"/>
    <property type="match status" value="1"/>
</dbReference>
<reference evidence="15" key="1">
    <citation type="submission" date="2018-01" db="EMBL/GenBank/DDBJ databases">
        <authorList>
            <person name="Clerissi C."/>
        </authorList>
    </citation>
    <scope>NUCLEOTIDE SEQUENCE</scope>
    <source>
        <strain evidence="15">Cupriavidus oxalaticus LMG 2235</strain>
    </source>
</reference>
<dbReference type="GO" id="GO:0008863">
    <property type="term" value="F:formate dehydrogenase (NAD+) activity"/>
    <property type="evidence" value="ECO:0007669"/>
    <property type="project" value="InterPro"/>
</dbReference>
<feature type="transmembrane region" description="Helical" evidence="13">
    <location>
        <begin position="133"/>
        <end position="156"/>
    </location>
</feature>
<evidence type="ECO:0000256" key="8">
    <source>
        <dbReference type="ARBA" id="ARBA00022723"/>
    </source>
</evidence>
<feature type="domain" description="Cytochrome b561 bacterial/Ni-hydrogenase" evidence="14">
    <location>
        <begin position="29"/>
        <end position="204"/>
    </location>
</feature>
<evidence type="ECO:0000256" key="4">
    <source>
        <dbReference type="ARBA" id="ARBA00022448"/>
    </source>
</evidence>
<proteinExistence type="inferred from homology"/>
<protein>
    <submittedName>
        <fullName evidence="15">Formate dehydrogenase-N, cytochrome B556 (Gamma) subunit, nitrate-inducible</fullName>
    </submittedName>
</protein>
<dbReference type="InterPro" id="IPR006471">
    <property type="entry name" value="Formate_DH_gsu"/>
</dbReference>
<name>A0A375GPZ4_9BURK</name>
<feature type="transmembrane region" description="Helical" evidence="13">
    <location>
        <begin position="73"/>
        <end position="90"/>
    </location>
</feature>
<evidence type="ECO:0000256" key="6">
    <source>
        <dbReference type="ARBA" id="ARBA00022617"/>
    </source>
</evidence>
<keyword evidence="9" id="KW-0249">Electron transport</keyword>
<dbReference type="GO" id="GO:0046872">
    <property type="term" value="F:metal ion binding"/>
    <property type="evidence" value="ECO:0007669"/>
    <property type="project" value="UniProtKB-KW"/>
</dbReference>
<keyword evidence="6" id="KW-0349">Heme</keyword>
<keyword evidence="5" id="KW-1003">Cell membrane</keyword>
<dbReference type="Pfam" id="PF01292">
    <property type="entry name" value="Ni_hydr_CYTB"/>
    <property type="match status" value="1"/>
</dbReference>
<dbReference type="GO" id="GO:0022904">
    <property type="term" value="P:respiratory electron transport chain"/>
    <property type="evidence" value="ECO:0007669"/>
    <property type="project" value="InterPro"/>
</dbReference>
<dbReference type="PANTHER" id="PTHR30074">
    <property type="entry name" value="FORMATE DEHYDROGENASE, NITRATE-INDUCIBLE, CYTOCHROME B556 FDN SUBUNIT"/>
    <property type="match status" value="1"/>
</dbReference>
<evidence type="ECO:0000259" key="14">
    <source>
        <dbReference type="Pfam" id="PF01292"/>
    </source>
</evidence>